<dbReference type="PANTHER" id="PTHR47991">
    <property type="entry name" value="OXOGLUTARATE/IRON-DEPENDENT DIOXYGENASE"/>
    <property type="match status" value="1"/>
</dbReference>
<comment type="similarity">
    <text evidence="1 4">Belongs to the iron/ascorbate-dependent oxidoreductase family.</text>
</comment>
<evidence type="ECO:0000256" key="4">
    <source>
        <dbReference type="RuleBase" id="RU003682"/>
    </source>
</evidence>
<dbReference type="InterPro" id="IPR044861">
    <property type="entry name" value="IPNS-like_FE2OG_OXY"/>
</dbReference>
<feature type="domain" description="Fe2OG dioxygenase" evidence="5">
    <location>
        <begin position="122"/>
        <end position="221"/>
    </location>
</feature>
<keyword evidence="7" id="KW-1185">Reference proteome</keyword>
<keyword evidence="2 4" id="KW-0479">Metal-binding</keyword>
<dbReference type="InterPro" id="IPR026992">
    <property type="entry name" value="DIOX_N"/>
</dbReference>
<dbReference type="AlphaFoldDB" id="A0AA38CNA7"/>
<dbReference type="PROSITE" id="PS51471">
    <property type="entry name" value="FE2OG_OXY"/>
    <property type="match status" value="1"/>
</dbReference>
<sequence>VINHGVSETDIDSMVEVAKEFFSMPTELREQFYSEDPSRVVRLSTSFNVDKEKVSNWRHYLRHHCYPLEKYIDAWPSQPPAYREVVGKYCTEVRALVLQLLAAISESLGLEPDFLDKALGEHAQHMAINYYPRCPNPDLTFGLPSHTDPNALTVLHQGHVSGLQVLRNGKWSAVRPIPNAFVVNVGDQLQVLSNGIYKSGIHRAVVNSSEARISIPTFYCPSPDAVIEPALPLITADNPVRYTKFTYEEYYEKFWSKDLDDNTCLNSFATAG</sequence>
<evidence type="ECO:0000256" key="3">
    <source>
        <dbReference type="ARBA" id="ARBA00023004"/>
    </source>
</evidence>
<dbReference type="EMBL" id="JAHRHJ020000009">
    <property type="protein sequence ID" value="KAH9302791.1"/>
    <property type="molecule type" value="Genomic_DNA"/>
</dbReference>
<protein>
    <recommendedName>
        <fullName evidence="5">Fe2OG dioxygenase domain-containing protein</fullName>
    </recommendedName>
</protein>
<dbReference type="SUPFAM" id="SSF51197">
    <property type="entry name" value="Clavaminate synthase-like"/>
    <property type="match status" value="1"/>
</dbReference>
<dbReference type="InterPro" id="IPR050295">
    <property type="entry name" value="Plant_2OG-oxidoreductases"/>
</dbReference>
<evidence type="ECO:0000256" key="2">
    <source>
        <dbReference type="ARBA" id="ARBA00022723"/>
    </source>
</evidence>
<dbReference type="Gene3D" id="2.60.120.330">
    <property type="entry name" value="B-lactam Antibiotic, Isopenicillin N Synthase, Chain"/>
    <property type="match status" value="1"/>
</dbReference>
<dbReference type="Proteomes" id="UP000824469">
    <property type="component" value="Unassembled WGS sequence"/>
</dbReference>
<evidence type="ECO:0000313" key="6">
    <source>
        <dbReference type="EMBL" id="KAH9302791.1"/>
    </source>
</evidence>
<dbReference type="Pfam" id="PF03171">
    <property type="entry name" value="2OG-FeII_Oxy"/>
    <property type="match status" value="1"/>
</dbReference>
<evidence type="ECO:0000256" key="1">
    <source>
        <dbReference type="ARBA" id="ARBA00008056"/>
    </source>
</evidence>
<accession>A0AA38CNA7</accession>
<feature type="non-terminal residue" evidence="6">
    <location>
        <position position="272"/>
    </location>
</feature>
<keyword evidence="4" id="KW-0560">Oxidoreductase</keyword>
<dbReference type="InterPro" id="IPR027443">
    <property type="entry name" value="IPNS-like_sf"/>
</dbReference>
<dbReference type="InterPro" id="IPR005123">
    <property type="entry name" value="Oxoglu/Fe-dep_dioxygenase_dom"/>
</dbReference>
<gene>
    <name evidence="6" type="ORF">KI387_014374</name>
</gene>
<name>A0AA38CNA7_TAXCH</name>
<dbReference type="OMA" id="CPSEDTI"/>
<feature type="non-terminal residue" evidence="6">
    <location>
        <position position="1"/>
    </location>
</feature>
<keyword evidence="3 4" id="KW-0408">Iron</keyword>
<dbReference type="GO" id="GO:0016491">
    <property type="term" value="F:oxidoreductase activity"/>
    <property type="evidence" value="ECO:0007669"/>
    <property type="project" value="UniProtKB-KW"/>
</dbReference>
<reference evidence="6 7" key="1">
    <citation type="journal article" date="2021" name="Nat. Plants">
        <title>The Taxus genome provides insights into paclitaxel biosynthesis.</title>
        <authorList>
            <person name="Xiong X."/>
            <person name="Gou J."/>
            <person name="Liao Q."/>
            <person name="Li Y."/>
            <person name="Zhou Q."/>
            <person name="Bi G."/>
            <person name="Li C."/>
            <person name="Du R."/>
            <person name="Wang X."/>
            <person name="Sun T."/>
            <person name="Guo L."/>
            <person name="Liang H."/>
            <person name="Lu P."/>
            <person name="Wu Y."/>
            <person name="Zhang Z."/>
            <person name="Ro D.K."/>
            <person name="Shang Y."/>
            <person name="Huang S."/>
            <person name="Yan J."/>
        </authorList>
    </citation>
    <scope>NUCLEOTIDE SEQUENCE [LARGE SCALE GENOMIC DNA]</scope>
    <source>
        <strain evidence="6">Ta-2019</strain>
    </source>
</reference>
<evidence type="ECO:0000259" key="5">
    <source>
        <dbReference type="PROSITE" id="PS51471"/>
    </source>
</evidence>
<dbReference type="GO" id="GO:0046872">
    <property type="term" value="F:metal ion binding"/>
    <property type="evidence" value="ECO:0007669"/>
    <property type="project" value="UniProtKB-KW"/>
</dbReference>
<dbReference type="Pfam" id="PF14226">
    <property type="entry name" value="DIOX_N"/>
    <property type="match status" value="1"/>
</dbReference>
<proteinExistence type="inferred from homology"/>
<organism evidence="6 7">
    <name type="scientific">Taxus chinensis</name>
    <name type="common">Chinese yew</name>
    <name type="synonym">Taxus wallichiana var. chinensis</name>
    <dbReference type="NCBI Taxonomy" id="29808"/>
    <lineage>
        <taxon>Eukaryota</taxon>
        <taxon>Viridiplantae</taxon>
        <taxon>Streptophyta</taxon>
        <taxon>Embryophyta</taxon>
        <taxon>Tracheophyta</taxon>
        <taxon>Spermatophyta</taxon>
        <taxon>Pinopsida</taxon>
        <taxon>Pinidae</taxon>
        <taxon>Conifers II</taxon>
        <taxon>Cupressales</taxon>
        <taxon>Taxaceae</taxon>
        <taxon>Taxus</taxon>
    </lineage>
</organism>
<comment type="caution">
    <text evidence="6">The sequence shown here is derived from an EMBL/GenBank/DDBJ whole genome shotgun (WGS) entry which is preliminary data.</text>
</comment>
<evidence type="ECO:0000313" key="7">
    <source>
        <dbReference type="Proteomes" id="UP000824469"/>
    </source>
</evidence>